<dbReference type="InterPro" id="IPR004316">
    <property type="entry name" value="SWEET_rpt"/>
</dbReference>
<feature type="transmembrane region" description="Helical" evidence="9">
    <location>
        <begin position="73"/>
        <end position="95"/>
    </location>
</feature>
<dbReference type="EMBL" id="MN227193">
    <property type="protein sequence ID" value="QIE48607.1"/>
    <property type="molecule type" value="mRNA"/>
</dbReference>
<evidence type="ECO:0000256" key="9">
    <source>
        <dbReference type="RuleBase" id="RU910715"/>
    </source>
</evidence>
<dbReference type="GO" id="GO:0051260">
    <property type="term" value="P:protein homooligomerization"/>
    <property type="evidence" value="ECO:0007669"/>
    <property type="project" value="UniProtKB-ARBA"/>
</dbReference>
<feature type="transmembrane region" description="Helical" evidence="9">
    <location>
        <begin position="107"/>
        <end position="128"/>
    </location>
</feature>
<keyword evidence="6" id="KW-0677">Repeat</keyword>
<dbReference type="GO" id="GO:0012505">
    <property type="term" value="C:endomembrane system"/>
    <property type="evidence" value="ECO:0007669"/>
    <property type="project" value="UniProtKB-SubCell"/>
</dbReference>
<comment type="caution">
    <text evidence="9">Lacks conserved residue(s) required for the propagation of feature annotation.</text>
</comment>
<keyword evidence="4 9" id="KW-0762">Sugar transport</keyword>
<dbReference type="PANTHER" id="PTHR10791">
    <property type="entry name" value="RAG1-ACTIVATING PROTEIN 1"/>
    <property type="match status" value="1"/>
</dbReference>
<evidence type="ECO:0000256" key="7">
    <source>
        <dbReference type="ARBA" id="ARBA00022989"/>
    </source>
</evidence>
<keyword evidence="5 9" id="KW-0812">Transmembrane</keyword>
<evidence type="ECO:0000256" key="6">
    <source>
        <dbReference type="ARBA" id="ARBA00022737"/>
    </source>
</evidence>
<accession>A0A6G6FQU7</accession>
<dbReference type="AlphaFoldDB" id="A0A6G6FQU7"/>
<evidence type="ECO:0000256" key="8">
    <source>
        <dbReference type="ARBA" id="ARBA00023136"/>
    </source>
</evidence>
<evidence type="ECO:0000256" key="2">
    <source>
        <dbReference type="ARBA" id="ARBA00007809"/>
    </source>
</evidence>
<dbReference type="Gene3D" id="1.20.1280.290">
    <property type="match status" value="2"/>
</dbReference>
<dbReference type="InterPro" id="IPR047664">
    <property type="entry name" value="SWEET"/>
</dbReference>
<dbReference type="Pfam" id="PF03083">
    <property type="entry name" value="MtN3_slv"/>
    <property type="match status" value="2"/>
</dbReference>
<dbReference type="PANTHER" id="PTHR10791:SF120">
    <property type="entry name" value="BIDIRECTIONAL SUGAR TRANSPORTER SWEET17"/>
    <property type="match status" value="1"/>
</dbReference>
<sequence length="241" mass="26143">MMQSTVNMMQPISFFLGISGNFTSLMIFLAPVGTFWRVIKKGSTEEFESLPYVATLLSSALWTYYGIIKPGGFLVATVNGFGAVVETIYVAIFLLYAPPKMKAKTAVLAGILDVGCLVATIFVTRLTLHGDTRIYSLGFLSSGITILSYCSPLAAMNTVIKTKSVKYMPFFLSFSIFISGGTWPAYAVAVRDYFVGVANGSGFILGAAQLFLYFLYRNAEPSICEPLLAPADDEADKANQV</sequence>
<protein>
    <recommendedName>
        <fullName evidence="9">Bidirectional sugar transporter SWEET</fullName>
    </recommendedName>
</protein>
<evidence type="ECO:0000313" key="10">
    <source>
        <dbReference type="EMBL" id="QIE48607.1"/>
    </source>
</evidence>
<comment type="function">
    <text evidence="9">Mediates both low-affinity uptake and efflux of sugar across the membrane.</text>
</comment>
<comment type="similarity">
    <text evidence="2 9">Belongs to the SWEET sugar transporter family.</text>
</comment>
<organism evidence="10">
    <name type="scientific">Jasminum sambac</name>
    <dbReference type="NCBI Taxonomy" id="660624"/>
    <lineage>
        <taxon>Eukaryota</taxon>
        <taxon>Viridiplantae</taxon>
        <taxon>Streptophyta</taxon>
        <taxon>Embryophyta</taxon>
        <taxon>Tracheophyta</taxon>
        <taxon>Spermatophyta</taxon>
        <taxon>Magnoliopsida</taxon>
        <taxon>eudicotyledons</taxon>
        <taxon>Gunneridae</taxon>
        <taxon>Pentapetalae</taxon>
        <taxon>asterids</taxon>
        <taxon>lamiids</taxon>
        <taxon>Lamiales</taxon>
        <taxon>Oleaceae</taxon>
        <taxon>Jasmineae</taxon>
        <taxon>Jasminum</taxon>
    </lineage>
</organism>
<proteinExistence type="evidence at transcript level"/>
<keyword evidence="7 9" id="KW-1133">Transmembrane helix</keyword>
<dbReference type="FunFam" id="1.20.1280.290:FF:000001">
    <property type="entry name" value="Bidirectional sugar transporter SWEET"/>
    <property type="match status" value="1"/>
</dbReference>
<feature type="transmembrane region" description="Helical" evidence="9">
    <location>
        <begin position="193"/>
        <end position="216"/>
    </location>
</feature>
<evidence type="ECO:0000256" key="4">
    <source>
        <dbReference type="ARBA" id="ARBA00022597"/>
    </source>
</evidence>
<feature type="transmembrane region" description="Helical" evidence="9">
    <location>
        <begin position="12"/>
        <end position="38"/>
    </location>
</feature>
<keyword evidence="3 9" id="KW-0813">Transport</keyword>
<evidence type="ECO:0000256" key="5">
    <source>
        <dbReference type="ARBA" id="ARBA00022692"/>
    </source>
</evidence>
<name>A0A6G6FQU7_9LAMI</name>
<dbReference type="FunFam" id="1.20.1280.290:FF:000002">
    <property type="entry name" value="Bidirectional sugar transporter SWEET"/>
    <property type="match status" value="1"/>
</dbReference>
<keyword evidence="8 9" id="KW-0472">Membrane</keyword>
<gene>
    <name evidence="10" type="primary">SWEET16</name>
</gene>
<evidence type="ECO:0000256" key="1">
    <source>
        <dbReference type="ARBA" id="ARBA00004127"/>
    </source>
</evidence>
<comment type="subcellular location">
    <subcellularLocation>
        <location evidence="1">Endomembrane system</location>
        <topology evidence="1">Multi-pass membrane protein</topology>
    </subcellularLocation>
</comment>
<dbReference type="GO" id="GO:0051119">
    <property type="term" value="F:sugar transmembrane transporter activity"/>
    <property type="evidence" value="ECO:0007669"/>
    <property type="project" value="InterPro"/>
</dbReference>
<feature type="transmembrane region" description="Helical" evidence="9">
    <location>
        <begin position="167"/>
        <end position="187"/>
    </location>
</feature>
<evidence type="ECO:0000256" key="3">
    <source>
        <dbReference type="ARBA" id="ARBA00022448"/>
    </source>
</evidence>
<reference evidence="10" key="1">
    <citation type="journal article" date="2019" name="Int. J. Mol. Sci.">
        <title>Cloning and Functional Assessments of Floral-Expressed SWEET Transporter Genes from Jasminum sambac.</title>
        <authorList>
            <person name="Wang P."/>
            <person name="Wei P."/>
            <person name="Niu F."/>
            <person name="Liu X."/>
            <person name="Zhang H."/>
            <person name="Lyu M."/>
            <person name="Yuan Y."/>
            <person name="Wu B."/>
        </authorList>
    </citation>
    <scope>NUCLEOTIDE SEQUENCE</scope>
    <source>
        <tissue evidence="10">Petal</tissue>
    </source>
</reference>
<dbReference type="GO" id="GO:0016020">
    <property type="term" value="C:membrane"/>
    <property type="evidence" value="ECO:0007669"/>
    <property type="project" value="InterPro"/>
</dbReference>
<feature type="transmembrane region" description="Helical" evidence="9">
    <location>
        <begin position="134"/>
        <end position="155"/>
    </location>
</feature>